<proteinExistence type="predicted"/>
<comment type="caution">
    <text evidence="1">The sequence shown here is derived from an EMBL/GenBank/DDBJ whole genome shotgun (WGS) entry which is preliminary data.</text>
</comment>
<keyword evidence="2" id="KW-1185">Reference proteome</keyword>
<evidence type="ECO:0000313" key="1">
    <source>
        <dbReference type="EMBL" id="GFT75170.1"/>
    </source>
</evidence>
<protein>
    <submittedName>
        <fullName evidence="1">Uncharacterized protein</fullName>
    </submittedName>
</protein>
<evidence type="ECO:0000313" key="2">
    <source>
        <dbReference type="Proteomes" id="UP000887013"/>
    </source>
</evidence>
<reference evidence="1" key="1">
    <citation type="submission" date="2020-08" db="EMBL/GenBank/DDBJ databases">
        <title>Multicomponent nature underlies the extraordinary mechanical properties of spider dragline silk.</title>
        <authorList>
            <person name="Kono N."/>
            <person name="Nakamura H."/>
            <person name="Mori M."/>
            <person name="Yoshida Y."/>
            <person name="Ohtoshi R."/>
            <person name="Malay A.D."/>
            <person name="Moran D.A.P."/>
            <person name="Tomita M."/>
            <person name="Numata K."/>
            <person name="Arakawa K."/>
        </authorList>
    </citation>
    <scope>NUCLEOTIDE SEQUENCE</scope>
</reference>
<accession>A0A8X6TZS8</accession>
<name>A0A8X6TZS8_NEPPI</name>
<dbReference type="EMBL" id="BMAW01070801">
    <property type="protein sequence ID" value="GFT75170.1"/>
    <property type="molecule type" value="Genomic_DNA"/>
</dbReference>
<sequence length="134" mass="15400">MLHVQLGGSCPPPLQLVRKEWVWRKWYGRGTVESITFLLDQSKKLPVLKDARDGPSSERIKKIERIKKKRILPLEVKLGFSILYPVADFLKLSGILWLAAKKDRKDFTRPYIWIFPTNGPGAYTSNGCIMEVTD</sequence>
<dbReference type="Proteomes" id="UP000887013">
    <property type="component" value="Unassembled WGS sequence"/>
</dbReference>
<organism evidence="1 2">
    <name type="scientific">Nephila pilipes</name>
    <name type="common">Giant wood spider</name>
    <name type="synonym">Nephila maculata</name>
    <dbReference type="NCBI Taxonomy" id="299642"/>
    <lineage>
        <taxon>Eukaryota</taxon>
        <taxon>Metazoa</taxon>
        <taxon>Ecdysozoa</taxon>
        <taxon>Arthropoda</taxon>
        <taxon>Chelicerata</taxon>
        <taxon>Arachnida</taxon>
        <taxon>Araneae</taxon>
        <taxon>Araneomorphae</taxon>
        <taxon>Entelegynae</taxon>
        <taxon>Araneoidea</taxon>
        <taxon>Nephilidae</taxon>
        <taxon>Nephila</taxon>
    </lineage>
</organism>
<dbReference type="AlphaFoldDB" id="A0A8X6TZS8"/>
<gene>
    <name evidence="1" type="ORF">NPIL_591951</name>
</gene>